<dbReference type="NCBIfam" id="TIGR02898">
    <property type="entry name" value="spore_YhcN_YlaJ"/>
    <property type="match status" value="1"/>
</dbReference>
<dbReference type="AlphaFoldDB" id="A0A516KE16"/>
<organism evidence="2 3">
    <name type="scientific">Radiobacillus deserti</name>
    <dbReference type="NCBI Taxonomy" id="2594883"/>
    <lineage>
        <taxon>Bacteria</taxon>
        <taxon>Bacillati</taxon>
        <taxon>Bacillota</taxon>
        <taxon>Bacilli</taxon>
        <taxon>Bacillales</taxon>
        <taxon>Bacillaceae</taxon>
        <taxon>Radiobacillus</taxon>
    </lineage>
</organism>
<proteinExistence type="predicted"/>
<feature type="signal peptide" evidence="1">
    <location>
        <begin position="1"/>
        <end position="21"/>
    </location>
</feature>
<evidence type="ECO:0000313" key="3">
    <source>
        <dbReference type="Proteomes" id="UP000315215"/>
    </source>
</evidence>
<reference evidence="2 3" key="1">
    <citation type="submission" date="2019-07" db="EMBL/GenBank/DDBJ databases">
        <authorList>
            <person name="Li J."/>
        </authorList>
    </citation>
    <scope>NUCLEOTIDE SEQUENCE [LARGE SCALE GENOMIC DNA]</scope>
    <source>
        <strain evidence="2 3">TKL69</strain>
    </source>
</reference>
<keyword evidence="1" id="KW-0732">Signal</keyword>
<protein>
    <submittedName>
        <fullName evidence="2">YhcN/YlaJ family sporulation lipoprotein</fullName>
    </submittedName>
</protein>
<evidence type="ECO:0000313" key="2">
    <source>
        <dbReference type="EMBL" id="QDP39645.1"/>
    </source>
</evidence>
<dbReference type="RefSeq" id="WP_143892438.1">
    <property type="nucleotide sequence ID" value="NZ_CP041666.1"/>
</dbReference>
<dbReference type="EMBL" id="CP041666">
    <property type="protein sequence ID" value="QDP39645.1"/>
    <property type="molecule type" value="Genomic_DNA"/>
</dbReference>
<dbReference type="KEGG" id="aqt:FN924_05310"/>
<feature type="chain" id="PRO_5038787052" evidence="1">
    <location>
        <begin position="22"/>
        <end position="198"/>
    </location>
</feature>
<dbReference type="PROSITE" id="PS51257">
    <property type="entry name" value="PROKAR_LIPOPROTEIN"/>
    <property type="match status" value="1"/>
</dbReference>
<gene>
    <name evidence="2" type="ORF">FN924_05310</name>
</gene>
<dbReference type="Pfam" id="PF09580">
    <property type="entry name" value="Spore_YhcN_YlaJ"/>
    <property type="match status" value="1"/>
</dbReference>
<name>A0A516KE16_9BACI</name>
<keyword evidence="2" id="KW-0449">Lipoprotein</keyword>
<keyword evidence="3" id="KW-1185">Reference proteome</keyword>
<dbReference type="InterPro" id="IPR019076">
    <property type="entry name" value="Spore_lipoprot_YhcN/YlaJ-like"/>
</dbReference>
<evidence type="ECO:0000256" key="1">
    <source>
        <dbReference type="SAM" id="SignalP"/>
    </source>
</evidence>
<dbReference type="Proteomes" id="UP000315215">
    <property type="component" value="Chromosome"/>
</dbReference>
<dbReference type="GO" id="GO:0030435">
    <property type="term" value="P:sporulation resulting in formation of a cellular spore"/>
    <property type="evidence" value="ECO:0007669"/>
    <property type="project" value="InterPro"/>
</dbReference>
<sequence>MLRIKKWTIAVISVLTLVACQNNTNQDVGQDDIGVEQTRFGTYTDYLSDDAENDTLYHENGLDYETDNTNYNNQAVPERRIDENGNNTDQYNVNERAAERISQQIRLVDNAYVLTLDENAFVAVKGEDPQNQQDRIENQIRELVRATDKQIENVYISTDRDFVDLAENYTENVQNGEPIGGFFEQFGSMMERIFPEAH</sequence>
<dbReference type="InterPro" id="IPR014247">
    <property type="entry name" value="Spore_lipoprot_YhcN/YlaJ"/>
</dbReference>
<accession>A0A516KE16</accession>